<sequence>PNRSSGIALSARSILIIECLHFSGMIPCVSIITVNISCSNVTKVVYPSLHLYHVRKSSEFKDVLALCSDLRTSFLSSTLVSSRLFVFERFLIVFFCTFSHIIFVWTDSLLLYRIYGYVVRYGNLNHRRGFLNDRMRWSKPVHLKSVHLVLEHAKKFYCTPTIGGKIGRSQDEFTNVAMEKKVMTVNFNCKSYKIILVFDNTNYPSHSRIPCTFIGSSIYFLLLAYT</sequence>
<name>A0AAD8AMQ7_DIPPU</name>
<protein>
    <submittedName>
        <fullName evidence="2">Uncharacterized protein</fullName>
    </submittedName>
</protein>
<comment type="caution">
    <text evidence="2">The sequence shown here is derived from an EMBL/GenBank/DDBJ whole genome shotgun (WGS) entry which is preliminary data.</text>
</comment>
<keyword evidence="3" id="KW-1185">Reference proteome</keyword>
<evidence type="ECO:0000313" key="2">
    <source>
        <dbReference type="EMBL" id="KAJ9600488.1"/>
    </source>
</evidence>
<keyword evidence="1" id="KW-1133">Transmembrane helix</keyword>
<feature type="non-terminal residue" evidence="2">
    <location>
        <position position="226"/>
    </location>
</feature>
<feature type="non-terminal residue" evidence="2">
    <location>
        <position position="1"/>
    </location>
</feature>
<proteinExistence type="predicted"/>
<accession>A0AAD8AMQ7</accession>
<evidence type="ECO:0000256" key="1">
    <source>
        <dbReference type="SAM" id="Phobius"/>
    </source>
</evidence>
<reference evidence="2" key="2">
    <citation type="submission" date="2023-05" db="EMBL/GenBank/DDBJ databases">
        <authorList>
            <person name="Fouks B."/>
        </authorList>
    </citation>
    <scope>NUCLEOTIDE SEQUENCE</scope>
    <source>
        <strain evidence="2">Stay&amp;Tobe</strain>
        <tissue evidence="2">Testes</tissue>
    </source>
</reference>
<dbReference type="Proteomes" id="UP001233999">
    <property type="component" value="Unassembled WGS sequence"/>
</dbReference>
<dbReference type="EMBL" id="JASPKZ010000419">
    <property type="protein sequence ID" value="KAJ9600488.1"/>
    <property type="molecule type" value="Genomic_DNA"/>
</dbReference>
<keyword evidence="1" id="KW-0472">Membrane</keyword>
<reference evidence="2" key="1">
    <citation type="journal article" date="2023" name="IScience">
        <title>Live-bearing cockroach genome reveals convergent evolutionary mechanisms linked to viviparity in insects and beyond.</title>
        <authorList>
            <person name="Fouks B."/>
            <person name="Harrison M.C."/>
            <person name="Mikhailova A.A."/>
            <person name="Marchal E."/>
            <person name="English S."/>
            <person name="Carruthers M."/>
            <person name="Jennings E.C."/>
            <person name="Chiamaka E.L."/>
            <person name="Frigard R.A."/>
            <person name="Pippel M."/>
            <person name="Attardo G.M."/>
            <person name="Benoit J.B."/>
            <person name="Bornberg-Bauer E."/>
            <person name="Tobe S.S."/>
        </authorList>
    </citation>
    <scope>NUCLEOTIDE SEQUENCE</scope>
    <source>
        <strain evidence="2">Stay&amp;Tobe</strain>
    </source>
</reference>
<gene>
    <name evidence="2" type="ORF">L9F63_009258</name>
</gene>
<organism evidence="2 3">
    <name type="scientific">Diploptera punctata</name>
    <name type="common">Pacific beetle cockroach</name>
    <dbReference type="NCBI Taxonomy" id="6984"/>
    <lineage>
        <taxon>Eukaryota</taxon>
        <taxon>Metazoa</taxon>
        <taxon>Ecdysozoa</taxon>
        <taxon>Arthropoda</taxon>
        <taxon>Hexapoda</taxon>
        <taxon>Insecta</taxon>
        <taxon>Pterygota</taxon>
        <taxon>Neoptera</taxon>
        <taxon>Polyneoptera</taxon>
        <taxon>Dictyoptera</taxon>
        <taxon>Blattodea</taxon>
        <taxon>Blaberoidea</taxon>
        <taxon>Blaberidae</taxon>
        <taxon>Diplopterinae</taxon>
        <taxon>Diploptera</taxon>
    </lineage>
</organism>
<keyword evidence="1" id="KW-0812">Transmembrane</keyword>
<evidence type="ECO:0000313" key="3">
    <source>
        <dbReference type="Proteomes" id="UP001233999"/>
    </source>
</evidence>
<feature type="transmembrane region" description="Helical" evidence="1">
    <location>
        <begin position="90"/>
        <end position="115"/>
    </location>
</feature>
<dbReference type="AlphaFoldDB" id="A0AAD8AMQ7"/>